<keyword evidence="8" id="KW-1185">Reference proteome</keyword>
<feature type="domain" description="Glycosyl transferase family 1" evidence="4">
    <location>
        <begin position="765"/>
        <end position="920"/>
    </location>
</feature>
<dbReference type="InterPro" id="IPR001296">
    <property type="entry name" value="Glyco_trans_1"/>
</dbReference>
<evidence type="ECO:0000259" key="4">
    <source>
        <dbReference type="Pfam" id="PF00534"/>
    </source>
</evidence>
<dbReference type="InterPro" id="IPR029044">
    <property type="entry name" value="Nucleotide-diphossugar_trans"/>
</dbReference>
<protein>
    <recommendedName>
        <fullName evidence="9">Glycosyltransferase</fullName>
    </recommendedName>
</protein>
<name>A0A1V0GZ69_9RHOB</name>
<feature type="domain" description="Glycosyltransferase subfamily 4-like N-terminal" evidence="6">
    <location>
        <begin position="598"/>
        <end position="759"/>
    </location>
</feature>
<dbReference type="PANTHER" id="PTHR43179">
    <property type="entry name" value="RHAMNOSYLTRANSFERASE WBBL"/>
    <property type="match status" value="1"/>
</dbReference>
<dbReference type="Pfam" id="PF00535">
    <property type="entry name" value="Glycos_transf_2"/>
    <property type="match status" value="1"/>
</dbReference>
<dbReference type="Gene3D" id="3.40.50.2000">
    <property type="entry name" value="Glycogen Phosphorylase B"/>
    <property type="match status" value="3"/>
</dbReference>
<dbReference type="Proteomes" id="UP000191257">
    <property type="component" value="Plasmid unnamed6"/>
</dbReference>
<feature type="domain" description="Glycosyltransferase 2-like" evidence="5">
    <location>
        <begin position="272"/>
        <end position="445"/>
    </location>
</feature>
<dbReference type="KEGG" id="pye:A6J80_22590"/>
<reference evidence="7" key="1">
    <citation type="submission" date="2017-12" db="EMBL/GenBank/DDBJ databases">
        <title>FDA dAtabase for Regulatory Grade micrObial Sequences (FDA-ARGOS): Supporting development and validation of Infectious Disease Dx tests.</title>
        <authorList>
            <person name="Campos J."/>
            <person name="Goldberg B."/>
            <person name="Tallon L."/>
            <person name="Sadzewicz L."/>
            <person name="Sengamalay N."/>
            <person name="Ott S."/>
            <person name="Godinez A."/>
            <person name="Nagaraj S."/>
            <person name="Vyas G."/>
            <person name="Aluvathingal J."/>
            <person name="Nadendla S."/>
            <person name="Geyer C."/>
            <person name="Nandy P."/>
            <person name="Hobson J."/>
            <person name="Sichtig H."/>
        </authorList>
    </citation>
    <scope>NUCLEOTIDE SEQUENCE</scope>
    <source>
        <strain evidence="7">FDAARGOS_252</strain>
        <plasmid evidence="7">unnamed6</plasmid>
    </source>
</reference>
<sequence length="1312" mass="145993">MMRTGNRMYPFKRHASLLVNSVLNPGGSKNKYQGNIDICSHDEVSGWICLSRGSSAAIVDIFINGILVAKNLRADQYREDVKLAGYGDGLCGFSVNLASADLTLRTGSRQVEVRVAGLREVALSHFFPQVESLKSPTSGALAERAAKIHTKPKPSGPYSAWIDEIKAGHLSGWAVSDVDPGRNFSVDVLIDGVPFTRTANDKPREDLANLSRSMGLGGIFLELPLDLLEAGEHIISLKLPDGQVCSKSFKAEEKIRPVEYPADLFGLPQIAVIVPVYNAAEDLEVCIDRLQSFTPDGVEILLINDSSTDPRIAHIFEQAERLPNFRILNNERNLGFSGTINRGLSETGRKDVVLLNSDARVTPGWIDGLFRAAYHAPRIATVTPLSDRAGAFSAPDAGNENLLPQGIDEISFARCVRRTSRGLYPTVPTGNGFCMYVRRECIEEIGMLDSEAFPRGYGEENDFCMRAGRLGWRHIIDDRTYVFHDRSKSFGSSKADLMAAGREIVDARYPEYKTAIQIFSRGTKIALVRHTVRKLMDPGVALQTARTRILFVISTQTGGTPQTNRDLMGGLEGDFEGWSLRCTSKMLILCRFENGKDVIVREHILSEPVDPISHRSSEYDAVVSSWLFSFDFNLVHIRHIAWHSLTLPQLVKRFGIPVVFSFHDFYMISPTVKLVDDDGIYQGKVFHSKDNATRQSLWPVGSQPIPSGDWLRWWQSRNAEVLAHCDAYITTSDSARALILETFPAITEERFLVIPHGRDFAEFRRLREPYLSAGTPIRILVPGNIDTTKGLDLLVALAEHDNEGMLEFHILGNASKKGRLFPKQFKFHGPYARSEFASKVAPLRPHIAAMFSIWDETWCHTLTESWSVGLPVAVLDMPTVAKRVRESGAGWVLDHQDIPTLYENILRVATDLQEQENTDRAIIRWQSGYGAANTTRTMAAHYLAVYRDLLRDPTTVPGTGTRAHVAVVCPAGRNLSQAYASTAIRVWERTRNSIARDVSFTRMTPETLLAAVKEGMVDAAVIQRTALPRMIVPRVLEAMSNAGVPFIFDIDDDLLNVPVEKDPQGKYSSYRPALTQLLDKAAVVTVTTDVLAKKLKAPGRRLEVLPNRLSNRLWSYAPLPRVVDDMIRALYMGTATHDEDLALIMPALEQIAASSPTFRLMLIGVSTDASVIAGRERWIERIEVPLEAKNYDIFVGWLRSQAARADFGLAPLTDATFNLCKSPLKVLDYAALGLPILASNHPVYQNEWHDAPGLTLVDSKSDDWHKALEAKVDAGRRTAEISEQQRTWVFDQGMIQGEADDFETIVKRLLVR</sequence>
<dbReference type="InterPro" id="IPR001173">
    <property type="entry name" value="Glyco_trans_2-like"/>
</dbReference>
<dbReference type="Gene3D" id="3.90.550.10">
    <property type="entry name" value="Spore Coat Polysaccharide Biosynthesis Protein SpsA, Chain A"/>
    <property type="match status" value="1"/>
</dbReference>
<comment type="similarity">
    <text evidence="1">Belongs to the glycosyltransferase 2 family.</text>
</comment>
<dbReference type="InterPro" id="IPR028098">
    <property type="entry name" value="Glyco_trans_4-like_N"/>
</dbReference>
<evidence type="ECO:0000259" key="5">
    <source>
        <dbReference type="Pfam" id="PF00535"/>
    </source>
</evidence>
<dbReference type="RefSeq" id="WP_080623328.1">
    <property type="nucleotide sequence ID" value="NZ_CAWMZI010000007.1"/>
</dbReference>
<evidence type="ECO:0000256" key="1">
    <source>
        <dbReference type="ARBA" id="ARBA00006739"/>
    </source>
</evidence>
<keyword evidence="3" id="KW-0808">Transferase</keyword>
<evidence type="ECO:0000256" key="3">
    <source>
        <dbReference type="ARBA" id="ARBA00022679"/>
    </source>
</evidence>
<dbReference type="SUPFAM" id="SSF53756">
    <property type="entry name" value="UDP-Glycosyltransferase/glycogen phosphorylase"/>
    <property type="match status" value="2"/>
</dbReference>
<evidence type="ECO:0000313" key="8">
    <source>
        <dbReference type="Proteomes" id="UP000191257"/>
    </source>
</evidence>
<evidence type="ECO:0000259" key="6">
    <source>
        <dbReference type="Pfam" id="PF13439"/>
    </source>
</evidence>
<dbReference type="PANTHER" id="PTHR43179:SF12">
    <property type="entry name" value="GALACTOFURANOSYLTRANSFERASE GLFT2"/>
    <property type="match status" value="1"/>
</dbReference>
<keyword evidence="2" id="KW-0328">Glycosyltransferase</keyword>
<gene>
    <name evidence="7" type="ORF">A6J80_22590</name>
</gene>
<geneLocation type="plasmid" evidence="7 8">
    <name>unnamed6</name>
</geneLocation>
<dbReference type="GO" id="GO:0016757">
    <property type="term" value="F:glycosyltransferase activity"/>
    <property type="evidence" value="ECO:0007669"/>
    <property type="project" value="UniProtKB-KW"/>
</dbReference>
<dbReference type="Pfam" id="PF00534">
    <property type="entry name" value="Glycos_transf_1"/>
    <property type="match status" value="1"/>
</dbReference>
<organism evidence="7 8">
    <name type="scientific">Paracoccus yeei</name>
    <dbReference type="NCBI Taxonomy" id="147645"/>
    <lineage>
        <taxon>Bacteria</taxon>
        <taxon>Pseudomonadati</taxon>
        <taxon>Pseudomonadota</taxon>
        <taxon>Alphaproteobacteria</taxon>
        <taxon>Rhodobacterales</taxon>
        <taxon>Paracoccaceae</taxon>
        <taxon>Paracoccus</taxon>
    </lineage>
</organism>
<proteinExistence type="inferred from homology"/>
<evidence type="ECO:0000313" key="7">
    <source>
        <dbReference type="EMBL" id="ARC39080.1"/>
    </source>
</evidence>
<keyword evidence="7" id="KW-0614">Plasmid</keyword>
<evidence type="ECO:0000256" key="2">
    <source>
        <dbReference type="ARBA" id="ARBA00022676"/>
    </source>
</evidence>
<dbReference type="SUPFAM" id="SSF53448">
    <property type="entry name" value="Nucleotide-diphospho-sugar transferases"/>
    <property type="match status" value="1"/>
</dbReference>
<dbReference type="Pfam" id="PF13439">
    <property type="entry name" value="Glyco_transf_4"/>
    <property type="match status" value="1"/>
</dbReference>
<evidence type="ECO:0008006" key="9">
    <source>
        <dbReference type="Google" id="ProtNLM"/>
    </source>
</evidence>
<accession>A0A1V0GZ69</accession>
<dbReference type="EMBL" id="CP020446">
    <property type="protein sequence ID" value="ARC39080.1"/>
    <property type="molecule type" value="Genomic_DNA"/>
</dbReference>